<dbReference type="Pfam" id="PF08327">
    <property type="entry name" value="AHSA1"/>
    <property type="match status" value="1"/>
</dbReference>
<protein>
    <submittedName>
        <fullName evidence="3">Activator of Hsp90 ATPase 1 family protein</fullName>
    </submittedName>
</protein>
<dbReference type="InterPro" id="IPR023393">
    <property type="entry name" value="START-like_dom_sf"/>
</dbReference>
<dbReference type="AlphaFoldDB" id="A0A2N3LFQ9"/>
<dbReference type="Proteomes" id="UP000233440">
    <property type="component" value="Unassembled WGS sequence"/>
</dbReference>
<evidence type="ECO:0000259" key="2">
    <source>
        <dbReference type="Pfam" id="PF08327"/>
    </source>
</evidence>
<feature type="domain" description="Activator of Hsp90 ATPase homologue 1/2-like C-terminal" evidence="2">
    <location>
        <begin position="23"/>
        <end position="133"/>
    </location>
</feature>
<name>A0A2N3LFQ9_9BACI</name>
<dbReference type="EMBL" id="PIQO01000019">
    <property type="protein sequence ID" value="PKR83397.1"/>
    <property type="molecule type" value="Genomic_DNA"/>
</dbReference>
<dbReference type="SUPFAM" id="SSF55961">
    <property type="entry name" value="Bet v1-like"/>
    <property type="match status" value="1"/>
</dbReference>
<reference evidence="3 4" key="1">
    <citation type="submission" date="2017-11" db="EMBL/GenBank/DDBJ databases">
        <title>Bacillus camelliae sp. nov., isolated from pu'er tea.</title>
        <authorList>
            <person name="Niu L."/>
        </authorList>
    </citation>
    <scope>NUCLEOTIDE SEQUENCE [LARGE SCALE GENOMIC DNA]</scope>
    <source>
        <strain evidence="3 4">7578-1</strain>
    </source>
</reference>
<gene>
    <name evidence="3" type="ORF">CWO92_19665</name>
</gene>
<comment type="caution">
    <text evidence="3">The sequence shown here is derived from an EMBL/GenBank/DDBJ whole genome shotgun (WGS) entry which is preliminary data.</text>
</comment>
<dbReference type="Gene3D" id="3.30.530.20">
    <property type="match status" value="1"/>
</dbReference>
<keyword evidence="4" id="KW-1185">Reference proteome</keyword>
<sequence>MLAEMEKAGSGCIVIFKRMLPHSVKEVWAALTENDKLVKWFSNLQVKDLRKNGTVLFNMNDGSEKTIEMRILDFEKESILEFEWGEGSVRFELTSQSDGCLLVLKDIFPAINDHTAKDIAGWHICMDVFQSLLNGALKKFSMDEWQNVYEQYIKQVDRIK</sequence>
<dbReference type="CDD" id="cd08899">
    <property type="entry name" value="SRPBCC_CalC_Aha1-like_6"/>
    <property type="match status" value="1"/>
</dbReference>
<dbReference type="InterPro" id="IPR013538">
    <property type="entry name" value="ASHA1/2-like_C"/>
</dbReference>
<accession>A0A2N3LFQ9</accession>
<evidence type="ECO:0000313" key="3">
    <source>
        <dbReference type="EMBL" id="PKR83397.1"/>
    </source>
</evidence>
<dbReference type="OrthoDB" id="9803476at2"/>
<dbReference type="RefSeq" id="WP_101355915.1">
    <property type="nucleotide sequence ID" value="NZ_PIQO01000019.1"/>
</dbReference>
<evidence type="ECO:0000313" key="4">
    <source>
        <dbReference type="Proteomes" id="UP000233440"/>
    </source>
</evidence>
<comment type="similarity">
    <text evidence="1">Belongs to the AHA1 family.</text>
</comment>
<evidence type="ECO:0000256" key="1">
    <source>
        <dbReference type="ARBA" id="ARBA00006817"/>
    </source>
</evidence>
<organism evidence="3 4">
    <name type="scientific">Heyndrickxia camelliae</name>
    <dbReference type="NCBI Taxonomy" id="1707093"/>
    <lineage>
        <taxon>Bacteria</taxon>
        <taxon>Bacillati</taxon>
        <taxon>Bacillota</taxon>
        <taxon>Bacilli</taxon>
        <taxon>Bacillales</taxon>
        <taxon>Bacillaceae</taxon>
        <taxon>Heyndrickxia</taxon>
    </lineage>
</organism>
<proteinExistence type="inferred from homology"/>